<keyword evidence="1" id="KW-0732">Signal</keyword>
<reference evidence="2" key="1">
    <citation type="submission" date="2020-03" db="EMBL/GenBank/DDBJ databases">
        <title>A transcriptome and proteome of the tick Rhipicephalus microplus shaped by the genetic composition of its hosts and developmental stage.</title>
        <authorList>
            <person name="Garcia G.R."/>
            <person name="Ribeiro J.M.C."/>
            <person name="Maruyama S.R."/>
            <person name="Gardinasse L.G."/>
            <person name="Nelson K."/>
            <person name="Ferreira B.R."/>
            <person name="Andrade T.G."/>
            <person name="Santos I.K.F.M."/>
        </authorList>
    </citation>
    <scope>NUCLEOTIDE SEQUENCE</scope>
    <source>
        <strain evidence="2">NSGR</strain>
        <tissue evidence="2">Salivary glands</tissue>
    </source>
</reference>
<evidence type="ECO:0000256" key="1">
    <source>
        <dbReference type="SAM" id="SignalP"/>
    </source>
</evidence>
<sequence length="151" mass="16644">MKLSLTCLGAILLLSEVLAHNTSYVKRKCGKLTETAIACLNTTSAEGLPSNIKRIMRRDGFNKKVLNCYYGNENVASAKSMCQGPKSLQLLMTCMKTTLFSVNIGPSYHKSALLDLADRIADCLATRMQLHMPYGRVAIESQTETWISPIP</sequence>
<feature type="chain" id="PRO_5026333054" evidence="1">
    <location>
        <begin position="20"/>
        <end position="151"/>
    </location>
</feature>
<name>A0A6G5A377_RHIMP</name>
<organism evidence="2">
    <name type="scientific">Rhipicephalus microplus</name>
    <name type="common">Cattle tick</name>
    <name type="synonym">Boophilus microplus</name>
    <dbReference type="NCBI Taxonomy" id="6941"/>
    <lineage>
        <taxon>Eukaryota</taxon>
        <taxon>Metazoa</taxon>
        <taxon>Ecdysozoa</taxon>
        <taxon>Arthropoda</taxon>
        <taxon>Chelicerata</taxon>
        <taxon>Arachnida</taxon>
        <taxon>Acari</taxon>
        <taxon>Parasitiformes</taxon>
        <taxon>Ixodida</taxon>
        <taxon>Ixodoidea</taxon>
        <taxon>Ixodidae</taxon>
        <taxon>Rhipicephalinae</taxon>
        <taxon>Rhipicephalus</taxon>
        <taxon>Boophilus</taxon>
    </lineage>
</organism>
<accession>A0A6G5A377</accession>
<evidence type="ECO:0000313" key="2">
    <source>
        <dbReference type="EMBL" id="NIE45239.1"/>
    </source>
</evidence>
<dbReference type="VEuPathDB" id="VectorBase:LOC119165694"/>
<dbReference type="AlphaFoldDB" id="A0A6G5A377"/>
<dbReference type="OrthoDB" id="6492191at2759"/>
<dbReference type="EMBL" id="GIKN01002966">
    <property type="protein sequence ID" value="NIE45239.1"/>
    <property type="molecule type" value="Transcribed_RNA"/>
</dbReference>
<proteinExistence type="predicted"/>
<feature type="signal peptide" evidence="1">
    <location>
        <begin position="1"/>
        <end position="19"/>
    </location>
</feature>
<protein>
    <submittedName>
        <fullName evidence="2">Putative secreted protein</fullName>
    </submittedName>
</protein>